<feature type="compositionally biased region" description="Low complexity" evidence="1">
    <location>
        <begin position="142"/>
        <end position="151"/>
    </location>
</feature>
<keyword evidence="2" id="KW-1133">Transmembrane helix</keyword>
<evidence type="ECO:0000313" key="3">
    <source>
        <dbReference type="EMBL" id="SJL18618.1"/>
    </source>
</evidence>
<name>A0A284SC81_ARMOS</name>
<feature type="compositionally biased region" description="Basic and acidic residues" evidence="1">
    <location>
        <begin position="452"/>
        <end position="463"/>
    </location>
</feature>
<reference evidence="4" key="1">
    <citation type="journal article" date="2017" name="Nat. Ecol. Evol.">
        <title>Genome expansion and lineage-specific genetic innovations in the forest pathogenic fungi Armillaria.</title>
        <authorList>
            <person name="Sipos G."/>
            <person name="Prasanna A.N."/>
            <person name="Walter M.C."/>
            <person name="O'Connor E."/>
            <person name="Balint B."/>
            <person name="Krizsan K."/>
            <person name="Kiss B."/>
            <person name="Hess J."/>
            <person name="Varga T."/>
            <person name="Slot J."/>
            <person name="Riley R."/>
            <person name="Boka B."/>
            <person name="Rigling D."/>
            <person name="Barry K."/>
            <person name="Lee J."/>
            <person name="Mihaltcheva S."/>
            <person name="LaButti K."/>
            <person name="Lipzen A."/>
            <person name="Waldron R."/>
            <person name="Moloney N.M."/>
            <person name="Sperisen C."/>
            <person name="Kredics L."/>
            <person name="Vagvoelgyi C."/>
            <person name="Patrignani A."/>
            <person name="Fitzpatrick D."/>
            <person name="Nagy I."/>
            <person name="Doyle S."/>
            <person name="Anderson J.B."/>
            <person name="Grigoriev I.V."/>
            <person name="Gueldener U."/>
            <person name="Muensterkoetter M."/>
            <person name="Nagy L.G."/>
        </authorList>
    </citation>
    <scope>NUCLEOTIDE SEQUENCE [LARGE SCALE GENOMIC DNA]</scope>
    <source>
        <strain evidence="4">C18/9</strain>
    </source>
</reference>
<gene>
    <name evidence="3" type="ORF">ARMOST_22215</name>
</gene>
<organism evidence="3 4">
    <name type="scientific">Armillaria ostoyae</name>
    <name type="common">Armillaria root rot fungus</name>
    <dbReference type="NCBI Taxonomy" id="47428"/>
    <lineage>
        <taxon>Eukaryota</taxon>
        <taxon>Fungi</taxon>
        <taxon>Dikarya</taxon>
        <taxon>Basidiomycota</taxon>
        <taxon>Agaricomycotina</taxon>
        <taxon>Agaricomycetes</taxon>
        <taxon>Agaricomycetidae</taxon>
        <taxon>Agaricales</taxon>
        <taxon>Marasmiineae</taxon>
        <taxon>Physalacriaceae</taxon>
        <taxon>Armillaria</taxon>
    </lineage>
</organism>
<sequence length="486" mass="55241">MNPDEILITVASAIGGACLLSLLVALLVLANIEHAPTPLPAHYVLPYIEPRPLMEQVDPEPTNLQRRAVYRQNPSDEYLPRNATPGPSNVPRTPPPAYDPTEAEDYGRYLRAWFGSPTSDLPLIMIPDSPEPTFGEEPARRPPSSNSNSDSENPEQIRIYQPCPHTLPTSPIRVMLEPLPHLCPLPDLDSDSDSSSYGGNEPIPKREDDDPLNPHGADYEWPSLDAIDRTYLGPYRSHAWEIRRVNIENRKDPHYQYTGEMPPFRPIYSPIEIEPSDPPQQGTNYEMYDPAPGPNNRHWSTPYSHSHSWRVTDLIWTALSENQFDDFNYDEETFGWNNEEDDQFPGDYRGFTMAPFYDLPQYPFPLPDAPPQQVCQHGQYHGPRTSRYYAAQGDSAGGSTEPPIDPNTKKRWVAAEEAGAKLCRITKLEKELNDMEMEHRDHAVQWGLPLRPEGKGKDPDRGRLPLPQPPNSFRPLWKRDDQYSIP</sequence>
<keyword evidence="2" id="KW-0812">Transmembrane</keyword>
<proteinExistence type="predicted"/>
<evidence type="ECO:0000313" key="4">
    <source>
        <dbReference type="Proteomes" id="UP000219338"/>
    </source>
</evidence>
<feature type="region of interest" description="Disordered" evidence="1">
    <location>
        <begin position="121"/>
        <end position="155"/>
    </location>
</feature>
<keyword evidence="4" id="KW-1185">Reference proteome</keyword>
<feature type="compositionally biased region" description="Basic and acidic residues" evidence="1">
    <location>
        <begin position="477"/>
        <end position="486"/>
    </location>
</feature>
<feature type="region of interest" description="Disordered" evidence="1">
    <location>
        <begin position="72"/>
        <end position="102"/>
    </location>
</feature>
<dbReference type="Proteomes" id="UP000219338">
    <property type="component" value="Unassembled WGS sequence"/>
</dbReference>
<feature type="transmembrane region" description="Helical" evidence="2">
    <location>
        <begin position="6"/>
        <end position="29"/>
    </location>
</feature>
<dbReference type="AlphaFoldDB" id="A0A284SC81"/>
<evidence type="ECO:0000256" key="1">
    <source>
        <dbReference type="SAM" id="MobiDB-lite"/>
    </source>
</evidence>
<protein>
    <submittedName>
        <fullName evidence="3">Uncharacterized protein</fullName>
    </submittedName>
</protein>
<accession>A0A284SC81</accession>
<keyword evidence="2" id="KW-0472">Membrane</keyword>
<evidence type="ECO:0000256" key="2">
    <source>
        <dbReference type="SAM" id="Phobius"/>
    </source>
</evidence>
<feature type="region of interest" description="Disordered" evidence="1">
    <location>
        <begin position="185"/>
        <end position="215"/>
    </location>
</feature>
<dbReference type="EMBL" id="FUEG01000064">
    <property type="protein sequence ID" value="SJL18618.1"/>
    <property type="molecule type" value="Genomic_DNA"/>
</dbReference>
<feature type="region of interest" description="Disordered" evidence="1">
    <location>
        <begin position="442"/>
        <end position="486"/>
    </location>
</feature>